<dbReference type="PRINTS" id="PR00056">
    <property type="entry name" value="HSFDOMAIN"/>
</dbReference>
<dbReference type="PANTHER" id="PTHR10015">
    <property type="entry name" value="HEAT SHOCK TRANSCRIPTION FACTOR"/>
    <property type="match status" value="1"/>
</dbReference>
<comment type="similarity">
    <text evidence="2 7">Belongs to the HSF family.</text>
</comment>
<evidence type="ECO:0000256" key="4">
    <source>
        <dbReference type="ARBA" id="ARBA00023125"/>
    </source>
</evidence>
<evidence type="ECO:0000256" key="9">
    <source>
        <dbReference type="SAM" id="MobiDB-lite"/>
    </source>
</evidence>
<dbReference type="GO" id="GO:0005634">
    <property type="term" value="C:nucleus"/>
    <property type="evidence" value="ECO:0007669"/>
    <property type="project" value="UniProtKB-SubCell"/>
</dbReference>
<protein>
    <recommendedName>
        <fullName evidence="10">HSF-type DNA-binding domain-containing protein</fullName>
    </recommendedName>
</protein>
<dbReference type="SUPFAM" id="SSF46785">
    <property type="entry name" value="Winged helix' DNA-binding domain"/>
    <property type="match status" value="1"/>
</dbReference>
<keyword evidence="8" id="KW-0175">Coiled coil</keyword>
<dbReference type="PANTHER" id="PTHR10015:SF427">
    <property type="entry name" value="HEAT SHOCK FACTOR PROTEIN"/>
    <property type="match status" value="1"/>
</dbReference>
<evidence type="ECO:0000256" key="5">
    <source>
        <dbReference type="ARBA" id="ARBA00023163"/>
    </source>
</evidence>
<organism evidence="11 12">
    <name type="scientific">Phaedon cochleariae</name>
    <name type="common">Mustard beetle</name>
    <dbReference type="NCBI Taxonomy" id="80249"/>
    <lineage>
        <taxon>Eukaryota</taxon>
        <taxon>Metazoa</taxon>
        <taxon>Ecdysozoa</taxon>
        <taxon>Arthropoda</taxon>
        <taxon>Hexapoda</taxon>
        <taxon>Insecta</taxon>
        <taxon>Pterygota</taxon>
        <taxon>Neoptera</taxon>
        <taxon>Endopterygota</taxon>
        <taxon>Coleoptera</taxon>
        <taxon>Polyphaga</taxon>
        <taxon>Cucujiformia</taxon>
        <taxon>Chrysomeloidea</taxon>
        <taxon>Chrysomelidae</taxon>
        <taxon>Chrysomelinae</taxon>
        <taxon>Chrysomelini</taxon>
        <taxon>Phaedon</taxon>
    </lineage>
</organism>
<evidence type="ECO:0000256" key="2">
    <source>
        <dbReference type="ARBA" id="ARBA00006403"/>
    </source>
</evidence>
<dbReference type="GO" id="GO:0043565">
    <property type="term" value="F:sequence-specific DNA binding"/>
    <property type="evidence" value="ECO:0007669"/>
    <property type="project" value="InterPro"/>
</dbReference>
<dbReference type="EMBL" id="OU896717">
    <property type="protein sequence ID" value="CAH1118387.1"/>
    <property type="molecule type" value="Genomic_DNA"/>
</dbReference>
<dbReference type="InterPro" id="IPR000232">
    <property type="entry name" value="HSF_DNA-bd"/>
</dbReference>
<comment type="subcellular location">
    <subcellularLocation>
        <location evidence="1">Nucleus</location>
    </subcellularLocation>
</comment>
<evidence type="ECO:0000259" key="10">
    <source>
        <dbReference type="PROSITE" id="PS00434"/>
    </source>
</evidence>
<dbReference type="AlphaFoldDB" id="A0A9P0DHJ1"/>
<sequence length="1093" mass="123263">MEENVNKKMDISEDQLTLAGVPLFLRKLWKLVNDQENEHIICWNKTENGFLILDQLEFIMKLLPHYFKHNNMSSFVRQLNFYNFHKVASVNDEIEFVHKCFIKGVPEVLILIKRKSSVVKQKGLNMDEELKDFLNDVKNLRNKNALIQKELILLKQENMTLWSELNSLRTKYEKQSSIINKLINFLISYIHTHQTSYGNEQNMGVPRRSNQNNLKSSPKILELDYRDKQKNVGNKTDETSYAMFQPGSSNSHGTITYSVKIPESLSKTKKNVPSLQEILSQNHGSHSHNNELRFPMNLNRGTQSDEITYSIKLPADQTGKMVSTDIQKSLFELLNENKRLSMENSLEDLLTEINAVDEPVMDMGVEFRKPIQEFEPAFSNHAGNTCYTVSYPKELVQNIQSQKDTSVTTSILQTQKNDSSTAPAKFSKIIEVNNNMNTQPEFTDTKKNSSLGEIRSQKDNSTDFQPNLYTSNNEELFDPSPSGVSSKSFKVIKTNNPNESIEMVNQSLLDILKENENLSGGSTNDYTLGTQLENSIEDSTVVPLDTLKKLDVFPQRNMESTSPILEPASNIEIEYFVEAPDPNLNLSSDKMEWSVLQQPMNSNSISPSVSVGSKNYNILSKPNSYVGQVACPIKNKPSLGGNRQHQRNTNLQMNKATSTKVEARKRLKSADTEAILKSFKTKPVKMTDSLLDISRGKESLSCENPNDGLLRTHGNSKVVPGKTNNQLMQKMRLLSKKYGKQIIEMPSDISTDELPGTMEPTVQNPEIRDNISSSSVPLGSQKLNLLRNPNVRKVYKAGNEIAYPIKDKSMLVGSHQRPSNTKLQINTDTPAEIKRIVNSRKRLKSACAEPTLKSFKIPKTKSIGIEDSKESKVKQSLLNILKENEHLSVENPKNTIIVPSDQPMRNIELLLQENGEPLVPIESPAASDEIECQYIVQTPDSNSNPGIDDVELTEILDQNLDELPETIPELTVEKSPNTDITPPFPLSVGNDEFNILENPNSYLESPQDDLNALQEILNNLDSKDLSDILSNESNMNVENLSYLDDENPIDIPMSQANSSVQEDGTNHRSNSLLDSTALVDQYFSPHFFDQNVQ</sequence>
<feature type="region of interest" description="Disordered" evidence="9">
    <location>
        <begin position="749"/>
        <end position="775"/>
    </location>
</feature>
<reference evidence="11" key="2">
    <citation type="submission" date="2022-10" db="EMBL/GenBank/DDBJ databases">
        <authorList>
            <consortium name="ENA_rothamsted_submissions"/>
            <consortium name="culmorum"/>
            <person name="King R."/>
        </authorList>
    </citation>
    <scope>NUCLEOTIDE SEQUENCE</scope>
</reference>
<evidence type="ECO:0000313" key="12">
    <source>
        <dbReference type="Proteomes" id="UP001153737"/>
    </source>
</evidence>
<accession>A0A9P0DHJ1</accession>
<dbReference type="Pfam" id="PF00447">
    <property type="entry name" value="HSF_DNA-bind"/>
    <property type="match status" value="1"/>
</dbReference>
<keyword evidence="6" id="KW-0539">Nucleus</keyword>
<feature type="coiled-coil region" evidence="8">
    <location>
        <begin position="130"/>
        <end position="157"/>
    </location>
</feature>
<evidence type="ECO:0000256" key="7">
    <source>
        <dbReference type="RuleBase" id="RU004020"/>
    </source>
</evidence>
<dbReference type="SMART" id="SM00415">
    <property type="entry name" value="HSF"/>
    <property type="match status" value="1"/>
</dbReference>
<proteinExistence type="inferred from homology"/>
<keyword evidence="12" id="KW-1185">Reference proteome</keyword>
<dbReference type="PROSITE" id="PS00434">
    <property type="entry name" value="HSF_DOMAIN"/>
    <property type="match status" value="1"/>
</dbReference>
<evidence type="ECO:0000313" key="11">
    <source>
        <dbReference type="EMBL" id="CAH1118387.1"/>
    </source>
</evidence>
<feature type="domain" description="HSF-type DNA-binding" evidence="10">
    <location>
        <begin position="63"/>
        <end position="87"/>
    </location>
</feature>
<evidence type="ECO:0000256" key="8">
    <source>
        <dbReference type="SAM" id="Coils"/>
    </source>
</evidence>
<reference evidence="11" key="1">
    <citation type="submission" date="2022-01" db="EMBL/GenBank/DDBJ databases">
        <authorList>
            <person name="King R."/>
        </authorList>
    </citation>
    <scope>NUCLEOTIDE SEQUENCE</scope>
</reference>
<name>A0A9P0DHJ1_PHACE</name>
<dbReference type="InterPro" id="IPR036388">
    <property type="entry name" value="WH-like_DNA-bd_sf"/>
</dbReference>
<dbReference type="InterPro" id="IPR036390">
    <property type="entry name" value="WH_DNA-bd_sf"/>
</dbReference>
<keyword evidence="5" id="KW-0804">Transcription</keyword>
<dbReference type="Gene3D" id="1.10.10.10">
    <property type="entry name" value="Winged helix-like DNA-binding domain superfamily/Winged helix DNA-binding domain"/>
    <property type="match status" value="1"/>
</dbReference>
<feature type="compositionally biased region" description="Polar residues" evidence="9">
    <location>
        <begin position="760"/>
        <end position="775"/>
    </location>
</feature>
<dbReference type="FunFam" id="1.10.10.10:FF:000027">
    <property type="entry name" value="Heat shock transcription factor 1"/>
    <property type="match status" value="1"/>
</dbReference>
<dbReference type="GO" id="GO:0003700">
    <property type="term" value="F:DNA-binding transcription factor activity"/>
    <property type="evidence" value="ECO:0007669"/>
    <property type="project" value="InterPro"/>
</dbReference>
<dbReference type="Proteomes" id="UP001153737">
    <property type="component" value="Chromosome 11"/>
</dbReference>
<keyword evidence="3" id="KW-0805">Transcription regulation</keyword>
<gene>
    <name evidence="11" type="ORF">PHAECO_LOCUS2516</name>
</gene>
<evidence type="ECO:0000256" key="6">
    <source>
        <dbReference type="ARBA" id="ARBA00023242"/>
    </source>
</evidence>
<evidence type="ECO:0000256" key="1">
    <source>
        <dbReference type="ARBA" id="ARBA00004123"/>
    </source>
</evidence>
<evidence type="ECO:0000256" key="3">
    <source>
        <dbReference type="ARBA" id="ARBA00023015"/>
    </source>
</evidence>
<dbReference type="OrthoDB" id="60033at2759"/>
<keyword evidence="4" id="KW-0238">DNA-binding</keyword>
<feature type="region of interest" description="Disordered" evidence="9">
    <location>
        <begin position="437"/>
        <end position="465"/>
    </location>
</feature>